<keyword evidence="4" id="KW-0804">Transcription</keyword>
<organism evidence="7 8">
    <name type="scientific">Hibiscus trionum</name>
    <name type="common">Flower of an hour</name>
    <dbReference type="NCBI Taxonomy" id="183268"/>
    <lineage>
        <taxon>Eukaryota</taxon>
        <taxon>Viridiplantae</taxon>
        <taxon>Streptophyta</taxon>
        <taxon>Embryophyta</taxon>
        <taxon>Tracheophyta</taxon>
        <taxon>Spermatophyta</taxon>
        <taxon>Magnoliopsida</taxon>
        <taxon>eudicotyledons</taxon>
        <taxon>Gunneridae</taxon>
        <taxon>Pentapetalae</taxon>
        <taxon>rosids</taxon>
        <taxon>malvids</taxon>
        <taxon>Malvales</taxon>
        <taxon>Malvaceae</taxon>
        <taxon>Malvoideae</taxon>
        <taxon>Hibiscus</taxon>
    </lineage>
</organism>
<reference evidence="7" key="1">
    <citation type="submission" date="2023-05" db="EMBL/GenBank/DDBJ databases">
        <title>Genome and transcriptome analyses reveal genes involved in the formation of fine ridges on petal epidermal cells in Hibiscus trionum.</title>
        <authorList>
            <person name="Koshimizu S."/>
            <person name="Masuda S."/>
            <person name="Ishii T."/>
            <person name="Shirasu K."/>
            <person name="Hoshino A."/>
            <person name="Arita M."/>
        </authorList>
    </citation>
    <scope>NUCLEOTIDE SEQUENCE</scope>
    <source>
        <strain evidence="7">Hamamatsu line</strain>
    </source>
</reference>
<sequence length="191" mass="21530">MEAAGPSRKGCGRRKIEIKKIENQRKRWVAFSKRKKGLLSKADSLSRLSGEDIGIVIISEQGRVYTSDNADAVIHRYRSIVKDKINDDDVDAVAVTHRHRTLRIVKEREDENKKIISKFELLSIERGASTITEDDGHVGYGEADSNNGRAVEEHALNPAVDFLKMKDEEIKGKDCLIDLNKIPDDDLMSFP</sequence>
<keyword evidence="2" id="KW-0805">Transcription regulation</keyword>
<dbReference type="PRINTS" id="PR00404">
    <property type="entry name" value="MADSDOMAIN"/>
</dbReference>
<dbReference type="GO" id="GO:0005634">
    <property type="term" value="C:nucleus"/>
    <property type="evidence" value="ECO:0007669"/>
    <property type="project" value="UniProtKB-SubCell"/>
</dbReference>
<protein>
    <recommendedName>
        <fullName evidence="6">MADS-box domain-containing protein</fullName>
    </recommendedName>
</protein>
<dbReference type="InterPro" id="IPR002100">
    <property type="entry name" value="TF_MADSbox"/>
</dbReference>
<dbReference type="GO" id="GO:0000981">
    <property type="term" value="F:DNA-binding transcription factor activity, RNA polymerase II-specific"/>
    <property type="evidence" value="ECO:0007669"/>
    <property type="project" value="TreeGrafter"/>
</dbReference>
<dbReference type="AlphaFoldDB" id="A0A9W7MDL2"/>
<keyword evidence="3" id="KW-0238">DNA-binding</keyword>
<dbReference type="OrthoDB" id="1896642at2759"/>
<keyword evidence="5" id="KW-0539">Nucleus</keyword>
<keyword evidence="8" id="KW-1185">Reference proteome</keyword>
<name>A0A9W7MDL2_HIBTR</name>
<comment type="subcellular location">
    <subcellularLocation>
        <location evidence="1">Nucleus</location>
    </subcellularLocation>
</comment>
<evidence type="ECO:0000313" key="8">
    <source>
        <dbReference type="Proteomes" id="UP001165190"/>
    </source>
</evidence>
<evidence type="ECO:0000256" key="4">
    <source>
        <dbReference type="ARBA" id="ARBA00023163"/>
    </source>
</evidence>
<dbReference type="GO" id="GO:0046983">
    <property type="term" value="F:protein dimerization activity"/>
    <property type="evidence" value="ECO:0007669"/>
    <property type="project" value="InterPro"/>
</dbReference>
<evidence type="ECO:0000256" key="5">
    <source>
        <dbReference type="ARBA" id="ARBA00023242"/>
    </source>
</evidence>
<accession>A0A9W7MDL2</accession>
<evidence type="ECO:0000256" key="1">
    <source>
        <dbReference type="ARBA" id="ARBA00004123"/>
    </source>
</evidence>
<dbReference type="InterPro" id="IPR036879">
    <property type="entry name" value="TF_MADSbox_sf"/>
</dbReference>
<dbReference type="SMART" id="SM00432">
    <property type="entry name" value="MADS"/>
    <property type="match status" value="1"/>
</dbReference>
<dbReference type="Proteomes" id="UP001165190">
    <property type="component" value="Unassembled WGS sequence"/>
</dbReference>
<dbReference type="GO" id="GO:0000978">
    <property type="term" value="F:RNA polymerase II cis-regulatory region sequence-specific DNA binding"/>
    <property type="evidence" value="ECO:0007669"/>
    <property type="project" value="TreeGrafter"/>
</dbReference>
<feature type="domain" description="MADS-box" evidence="6">
    <location>
        <begin position="11"/>
        <end position="71"/>
    </location>
</feature>
<evidence type="ECO:0000313" key="7">
    <source>
        <dbReference type="EMBL" id="GMI96364.1"/>
    </source>
</evidence>
<dbReference type="PANTHER" id="PTHR11945:SF808">
    <property type="entry name" value="SERUM RESPONSE FACTOR HOMOLOG B-LIKE"/>
    <property type="match status" value="1"/>
</dbReference>
<dbReference type="PROSITE" id="PS50066">
    <property type="entry name" value="MADS_BOX_2"/>
    <property type="match status" value="1"/>
</dbReference>
<dbReference type="EMBL" id="BSYR01000028">
    <property type="protein sequence ID" value="GMI96364.1"/>
    <property type="molecule type" value="Genomic_DNA"/>
</dbReference>
<evidence type="ECO:0000259" key="6">
    <source>
        <dbReference type="PROSITE" id="PS50066"/>
    </source>
</evidence>
<proteinExistence type="predicted"/>
<gene>
    <name evidence="7" type="ORF">HRI_003305700</name>
</gene>
<dbReference type="Pfam" id="PF00319">
    <property type="entry name" value="SRF-TF"/>
    <property type="match status" value="1"/>
</dbReference>
<evidence type="ECO:0000256" key="2">
    <source>
        <dbReference type="ARBA" id="ARBA00023015"/>
    </source>
</evidence>
<dbReference type="PANTHER" id="PTHR11945">
    <property type="entry name" value="MADS BOX PROTEIN"/>
    <property type="match status" value="1"/>
</dbReference>
<evidence type="ECO:0000256" key="3">
    <source>
        <dbReference type="ARBA" id="ARBA00023125"/>
    </source>
</evidence>
<comment type="caution">
    <text evidence="7">The sequence shown here is derived from an EMBL/GenBank/DDBJ whole genome shotgun (WGS) entry which is preliminary data.</text>
</comment>
<dbReference type="Gene3D" id="3.40.1810.10">
    <property type="entry name" value="Transcription factor, MADS-box"/>
    <property type="match status" value="1"/>
</dbReference>
<dbReference type="SUPFAM" id="SSF55455">
    <property type="entry name" value="SRF-like"/>
    <property type="match status" value="1"/>
</dbReference>